<proteinExistence type="predicted"/>
<feature type="domain" description="YhcG PDDEXK nuclease" evidence="1">
    <location>
        <begin position="168"/>
        <end position="321"/>
    </location>
</feature>
<name>A0ABQ3GDL8_9BURK</name>
<dbReference type="Pfam" id="PF06250">
    <property type="entry name" value="YhcG_C"/>
    <property type="match status" value="1"/>
</dbReference>
<accession>A0ABQ3GDL8</accession>
<evidence type="ECO:0008006" key="5">
    <source>
        <dbReference type="Google" id="ProtNLM"/>
    </source>
</evidence>
<reference evidence="4" key="1">
    <citation type="journal article" date="2019" name="Int. J. Syst. Evol. Microbiol.">
        <title>The Global Catalogue of Microorganisms (GCM) 10K type strain sequencing project: providing services to taxonomists for standard genome sequencing and annotation.</title>
        <authorList>
            <consortium name="The Broad Institute Genomics Platform"/>
            <consortium name="The Broad Institute Genome Sequencing Center for Infectious Disease"/>
            <person name="Wu L."/>
            <person name="Ma J."/>
        </authorList>
    </citation>
    <scope>NUCLEOTIDE SEQUENCE [LARGE SCALE GENOMIC DNA]</scope>
    <source>
        <strain evidence="4">KCTC 23314</strain>
    </source>
</reference>
<evidence type="ECO:0000313" key="4">
    <source>
        <dbReference type="Proteomes" id="UP000626210"/>
    </source>
</evidence>
<dbReference type="PANTHER" id="PTHR30547:SF5">
    <property type="entry name" value="NUCLEASE YHCG-RELATED"/>
    <property type="match status" value="1"/>
</dbReference>
<organism evidence="3 4">
    <name type="scientific">Pseudorhodoferax aquiterrae</name>
    <dbReference type="NCBI Taxonomy" id="747304"/>
    <lineage>
        <taxon>Bacteria</taxon>
        <taxon>Pseudomonadati</taxon>
        <taxon>Pseudomonadota</taxon>
        <taxon>Betaproteobacteria</taxon>
        <taxon>Burkholderiales</taxon>
        <taxon>Comamonadaceae</taxon>
    </lineage>
</organism>
<feature type="domain" description="YhcG N-terminal" evidence="2">
    <location>
        <begin position="2"/>
        <end position="143"/>
    </location>
</feature>
<evidence type="ECO:0000259" key="2">
    <source>
        <dbReference type="Pfam" id="PF17761"/>
    </source>
</evidence>
<dbReference type="Proteomes" id="UP000626210">
    <property type="component" value="Unassembled WGS sequence"/>
</dbReference>
<evidence type="ECO:0000259" key="1">
    <source>
        <dbReference type="Pfam" id="PF06250"/>
    </source>
</evidence>
<gene>
    <name evidence="3" type="ORF">GCM10007320_58280</name>
</gene>
<comment type="caution">
    <text evidence="3">The sequence shown here is derived from an EMBL/GenBank/DDBJ whole genome shotgun (WGS) entry which is preliminary data.</text>
</comment>
<dbReference type="Pfam" id="PF17761">
    <property type="entry name" value="DUF1016_N"/>
    <property type="match status" value="1"/>
</dbReference>
<keyword evidence="4" id="KW-1185">Reference proteome</keyword>
<dbReference type="PANTHER" id="PTHR30547">
    <property type="entry name" value="UNCHARACTERIZED PROTEIN YHCG-RELATED"/>
    <property type="match status" value="1"/>
</dbReference>
<protein>
    <recommendedName>
        <fullName evidence="5">DUF1016 domain-containing protein</fullName>
    </recommendedName>
</protein>
<evidence type="ECO:0000313" key="3">
    <source>
        <dbReference type="EMBL" id="GHD00644.1"/>
    </source>
</evidence>
<dbReference type="InterPro" id="IPR041527">
    <property type="entry name" value="YhcG_N"/>
</dbReference>
<dbReference type="InterPro" id="IPR009362">
    <property type="entry name" value="YhcG_C"/>
</dbReference>
<dbReference type="EMBL" id="BMYK01000032">
    <property type="protein sequence ID" value="GHD00644.1"/>
    <property type="molecule type" value="Genomic_DNA"/>
</dbReference>
<sequence length="330" mass="37649">MRTCFEIGRHIVEHEQGGQGRAAYGQALLKGLAERLTQAFGRGFAKSNLEYMRRFYLAYASRADIAQLQTGQSGSADSAMGIAQFQTGKSQASVPFSLSWTHYVFLLGINNPDERSFYEIEASQQGWSLKHLRRQFDSGLFERLALSRDKDGLLQLAQQGHVVERPEDMLKEPLVLEFLGLSEQAGYSESDLETAVINQIGQFLLELGKGFLFEARQKRFSFDGDHFFVDLVFYNRLLRCYVLIDLKLGKLTHQDLGQMQMYVNYFDRHVKTEAENATVGIVLCKKKNEALVEITLPIDANIHAREYSLYLPSKEELKAKLQEWMDGTHR</sequence>
<dbReference type="InterPro" id="IPR053148">
    <property type="entry name" value="PD-DEXK-like_domain"/>
</dbReference>
<dbReference type="InterPro" id="IPR011856">
    <property type="entry name" value="tRNA_endonuc-like_dom_sf"/>
</dbReference>
<dbReference type="Gene3D" id="3.40.1350.10">
    <property type="match status" value="1"/>
</dbReference>